<dbReference type="PRINTS" id="PR00114">
    <property type="entry name" value="STPHPHTASE"/>
</dbReference>
<sequence length="440" mass="50054">PMNPVVNAGNNTGQEGLAQALMEQYGPSTKYSLISLYVIQSQAPPSSKTPIVFMAIGYGKITNKLESGPEEITIKDEDAYILGDYHQEYIAEFQRFANADAQQQLQERIRLEQKQKQKELPILAKKPPSIEEGIPCESCGNLIPSSEFEKHNAEHQRDIDNARALREVQPKFFIINSIVIIIYFITISINWVVNSIKLLRKFKQQRNPLDVPNPMTPDYPKMLLGAFSKSQRLKILQVNAILLQGRKLLKKLSNIIEGNVPQEKQITIVGDLHGQFFDLLEIFKRNGKPSNENPYLFLGNYVDYKTFGTEIFILLLCYKLAYPQSVHLLRGNHESSLCTKKHGFMREVEDKYSTAVYQNFLLVFNTLPICAIINSCVFVVHGGLFNRRNVTLEKIRQINRFTEPGEEGGEVLMAQMLWSVPTNLVGQNPKYEFGPNITDV</sequence>
<evidence type="ECO:0000313" key="7">
    <source>
        <dbReference type="EMBL" id="KAA6377874.1"/>
    </source>
</evidence>
<dbReference type="SUPFAM" id="SSF56300">
    <property type="entry name" value="Metallo-dependent phosphatases"/>
    <property type="match status" value="1"/>
</dbReference>
<evidence type="ECO:0000256" key="1">
    <source>
        <dbReference type="ARBA" id="ARBA00001936"/>
    </source>
</evidence>
<evidence type="ECO:0000256" key="4">
    <source>
        <dbReference type="RuleBase" id="RU004273"/>
    </source>
</evidence>
<reference evidence="7 8" key="1">
    <citation type="submission" date="2019-03" db="EMBL/GenBank/DDBJ databases">
        <title>Single cell metagenomics reveals metabolic interactions within the superorganism composed of flagellate Streblomastix strix and complex community of Bacteroidetes bacteria on its surface.</title>
        <authorList>
            <person name="Treitli S.C."/>
            <person name="Kolisko M."/>
            <person name="Husnik F."/>
            <person name="Keeling P."/>
            <person name="Hampl V."/>
        </authorList>
    </citation>
    <scope>NUCLEOTIDE SEQUENCE [LARGE SCALE GENOMIC DNA]</scope>
    <source>
        <strain evidence="7">ST1C</strain>
    </source>
</reference>
<name>A0A5J4V656_9EUKA</name>
<accession>A0A5J4V656</accession>
<keyword evidence="3" id="KW-0464">Manganese</keyword>
<dbReference type="EC" id="3.1.3.16" evidence="4"/>
<feature type="domain" description="Serine/threonine specific protein phosphatases" evidence="6">
    <location>
        <begin position="329"/>
        <end position="334"/>
    </location>
</feature>
<dbReference type="EMBL" id="SNRW01009518">
    <property type="protein sequence ID" value="KAA6377874.1"/>
    <property type="molecule type" value="Genomic_DNA"/>
</dbReference>
<evidence type="ECO:0000313" key="8">
    <source>
        <dbReference type="Proteomes" id="UP000324800"/>
    </source>
</evidence>
<keyword evidence="5" id="KW-1133">Transmembrane helix</keyword>
<feature type="transmembrane region" description="Helical" evidence="5">
    <location>
        <begin position="172"/>
        <end position="193"/>
    </location>
</feature>
<evidence type="ECO:0000256" key="5">
    <source>
        <dbReference type="SAM" id="Phobius"/>
    </source>
</evidence>
<comment type="cofactor">
    <cofactor evidence="1">
        <name>Mn(2+)</name>
        <dbReference type="ChEBI" id="CHEBI:29035"/>
    </cofactor>
</comment>
<keyword evidence="4" id="KW-0378">Hydrolase</keyword>
<dbReference type="InterPro" id="IPR006186">
    <property type="entry name" value="Ser/Thr-sp_prot-phosphatase"/>
</dbReference>
<dbReference type="PROSITE" id="PS00125">
    <property type="entry name" value="SER_THR_PHOSPHATASE"/>
    <property type="match status" value="1"/>
</dbReference>
<keyword evidence="2" id="KW-0479">Metal-binding</keyword>
<dbReference type="InterPro" id="IPR029052">
    <property type="entry name" value="Metallo-depent_PP-like"/>
</dbReference>
<proteinExistence type="inferred from homology"/>
<comment type="catalytic activity">
    <reaction evidence="4">
        <text>O-phospho-L-threonyl-[protein] + H2O = L-threonyl-[protein] + phosphate</text>
        <dbReference type="Rhea" id="RHEA:47004"/>
        <dbReference type="Rhea" id="RHEA-COMP:11060"/>
        <dbReference type="Rhea" id="RHEA-COMP:11605"/>
        <dbReference type="ChEBI" id="CHEBI:15377"/>
        <dbReference type="ChEBI" id="CHEBI:30013"/>
        <dbReference type="ChEBI" id="CHEBI:43474"/>
        <dbReference type="ChEBI" id="CHEBI:61977"/>
        <dbReference type="EC" id="3.1.3.16"/>
    </reaction>
</comment>
<dbReference type="Gene3D" id="3.60.21.10">
    <property type="match status" value="1"/>
</dbReference>
<dbReference type="OrthoDB" id="445564at2759"/>
<protein>
    <recommendedName>
        <fullName evidence="4">Serine/threonine-protein phosphatase</fullName>
        <ecNumber evidence="4">3.1.3.16</ecNumber>
    </recommendedName>
</protein>
<organism evidence="7 8">
    <name type="scientific">Streblomastix strix</name>
    <dbReference type="NCBI Taxonomy" id="222440"/>
    <lineage>
        <taxon>Eukaryota</taxon>
        <taxon>Metamonada</taxon>
        <taxon>Preaxostyla</taxon>
        <taxon>Oxymonadida</taxon>
        <taxon>Streblomastigidae</taxon>
        <taxon>Streblomastix</taxon>
    </lineage>
</organism>
<feature type="non-terminal residue" evidence="7">
    <location>
        <position position="1"/>
    </location>
</feature>
<comment type="similarity">
    <text evidence="4">Belongs to the PPP phosphatase family.</text>
</comment>
<dbReference type="AlphaFoldDB" id="A0A5J4V656"/>
<dbReference type="PANTHER" id="PTHR45668:SF9">
    <property type="entry name" value="SERINE_THREONINE-PROTEIN PHOSPHATASE 7"/>
    <property type="match status" value="1"/>
</dbReference>
<keyword evidence="5" id="KW-0472">Membrane</keyword>
<dbReference type="GO" id="GO:0046872">
    <property type="term" value="F:metal ion binding"/>
    <property type="evidence" value="ECO:0007669"/>
    <property type="project" value="UniProtKB-KW"/>
</dbReference>
<dbReference type="SMART" id="SM00156">
    <property type="entry name" value="PP2Ac"/>
    <property type="match status" value="1"/>
</dbReference>
<dbReference type="PANTHER" id="PTHR45668">
    <property type="entry name" value="SERINE/THREONINE-PROTEIN PHOSPHATASE 5-RELATED"/>
    <property type="match status" value="1"/>
</dbReference>
<evidence type="ECO:0000256" key="2">
    <source>
        <dbReference type="ARBA" id="ARBA00022723"/>
    </source>
</evidence>
<dbReference type="InterPro" id="IPR004843">
    <property type="entry name" value="Calcineurin-like_PHP"/>
</dbReference>
<keyword evidence="5" id="KW-0812">Transmembrane</keyword>
<dbReference type="Pfam" id="PF00149">
    <property type="entry name" value="Metallophos"/>
    <property type="match status" value="1"/>
</dbReference>
<evidence type="ECO:0000259" key="6">
    <source>
        <dbReference type="PROSITE" id="PS00125"/>
    </source>
</evidence>
<evidence type="ECO:0000256" key="3">
    <source>
        <dbReference type="ARBA" id="ARBA00023211"/>
    </source>
</evidence>
<comment type="caution">
    <text evidence="7">The sequence shown here is derived from an EMBL/GenBank/DDBJ whole genome shotgun (WGS) entry which is preliminary data.</text>
</comment>
<dbReference type="InterPro" id="IPR051134">
    <property type="entry name" value="PPP_phosphatase"/>
</dbReference>
<gene>
    <name evidence="7" type="ORF">EZS28_026599</name>
</gene>
<dbReference type="Proteomes" id="UP000324800">
    <property type="component" value="Unassembled WGS sequence"/>
</dbReference>
<dbReference type="GO" id="GO:0004722">
    <property type="term" value="F:protein serine/threonine phosphatase activity"/>
    <property type="evidence" value="ECO:0007669"/>
    <property type="project" value="UniProtKB-EC"/>
</dbReference>